<dbReference type="EMBL" id="SRLO01000206">
    <property type="protein sequence ID" value="TNN67265.1"/>
    <property type="molecule type" value="Genomic_DNA"/>
</dbReference>
<dbReference type="AlphaFoldDB" id="A0A4Z2HPS9"/>
<sequence>MFLGLGKESTCELNGRPSAKARRNRHTKYGTQQVRKRSMVKNRTWYILVILRAMKGEVELEVEVEVGVRGTACRMVSNTARLLPKNTSRGNMKPAIVSVTNSPMSNCPLSWHCKGGPVEVRGRQDGGHQPQEATGQRHGPVGASQSSPHGPQQAQASLQGHGAEEESGGVQPQTSQEHDQVAEDASEWPAVVVSDVAQHQGRAQEQHQVGQGQVQDINTEAAGSARLLAAASAHQVATMLHSESPNHQPVQRNAHLEEPRGPVQDDWPRNTRTRKMSRVAAIWTPRTASTCHGLLEVFELVGNRHSYIS</sequence>
<proteinExistence type="predicted"/>
<reference evidence="2 3" key="1">
    <citation type="submission" date="2019-03" db="EMBL/GenBank/DDBJ databases">
        <title>First draft genome of Liparis tanakae, snailfish: a comprehensive survey of snailfish specific genes.</title>
        <authorList>
            <person name="Kim W."/>
            <person name="Song I."/>
            <person name="Jeong J.-H."/>
            <person name="Kim D."/>
            <person name="Kim S."/>
            <person name="Ryu S."/>
            <person name="Song J.Y."/>
            <person name="Lee S.K."/>
        </authorList>
    </citation>
    <scope>NUCLEOTIDE SEQUENCE [LARGE SCALE GENOMIC DNA]</scope>
    <source>
        <tissue evidence="2">Muscle</tissue>
    </source>
</reference>
<accession>A0A4Z2HPS9</accession>
<dbReference type="Proteomes" id="UP000314294">
    <property type="component" value="Unassembled WGS sequence"/>
</dbReference>
<evidence type="ECO:0000256" key="1">
    <source>
        <dbReference type="SAM" id="MobiDB-lite"/>
    </source>
</evidence>
<organism evidence="2 3">
    <name type="scientific">Liparis tanakae</name>
    <name type="common">Tanaka's snailfish</name>
    <dbReference type="NCBI Taxonomy" id="230148"/>
    <lineage>
        <taxon>Eukaryota</taxon>
        <taxon>Metazoa</taxon>
        <taxon>Chordata</taxon>
        <taxon>Craniata</taxon>
        <taxon>Vertebrata</taxon>
        <taxon>Euteleostomi</taxon>
        <taxon>Actinopterygii</taxon>
        <taxon>Neopterygii</taxon>
        <taxon>Teleostei</taxon>
        <taxon>Neoteleostei</taxon>
        <taxon>Acanthomorphata</taxon>
        <taxon>Eupercaria</taxon>
        <taxon>Perciformes</taxon>
        <taxon>Cottioidei</taxon>
        <taxon>Cottales</taxon>
        <taxon>Liparidae</taxon>
        <taxon>Liparis</taxon>
    </lineage>
</organism>
<feature type="compositionally biased region" description="Polar residues" evidence="1">
    <location>
        <begin position="143"/>
        <end position="158"/>
    </location>
</feature>
<protein>
    <submittedName>
        <fullName evidence="2">Uncharacterized protein</fullName>
    </submittedName>
</protein>
<keyword evidence="3" id="KW-1185">Reference proteome</keyword>
<comment type="caution">
    <text evidence="2">The sequence shown here is derived from an EMBL/GenBank/DDBJ whole genome shotgun (WGS) entry which is preliminary data.</text>
</comment>
<evidence type="ECO:0000313" key="3">
    <source>
        <dbReference type="Proteomes" id="UP000314294"/>
    </source>
</evidence>
<feature type="region of interest" description="Disordered" evidence="1">
    <location>
        <begin position="116"/>
        <end position="185"/>
    </location>
</feature>
<feature type="region of interest" description="Disordered" evidence="1">
    <location>
        <begin position="238"/>
        <end position="269"/>
    </location>
</feature>
<feature type="region of interest" description="Disordered" evidence="1">
    <location>
        <begin position="1"/>
        <end position="33"/>
    </location>
</feature>
<feature type="compositionally biased region" description="Polar residues" evidence="1">
    <location>
        <begin position="241"/>
        <end position="251"/>
    </location>
</feature>
<gene>
    <name evidence="2" type="ORF">EYF80_022514</name>
</gene>
<evidence type="ECO:0000313" key="2">
    <source>
        <dbReference type="EMBL" id="TNN67265.1"/>
    </source>
</evidence>
<feature type="compositionally biased region" description="Basic residues" evidence="1">
    <location>
        <begin position="19"/>
        <end position="33"/>
    </location>
</feature>
<name>A0A4Z2HPS9_9TELE</name>